<dbReference type="Proteomes" id="UP000318946">
    <property type="component" value="Chromosome"/>
</dbReference>
<evidence type="ECO:0000313" key="2">
    <source>
        <dbReference type="Proteomes" id="UP000318946"/>
    </source>
</evidence>
<reference evidence="2" key="1">
    <citation type="submission" date="2019-06" db="EMBL/GenBank/DDBJ databases">
        <title>Alistipes onderdonkii subsp. vulgaris subsp. nov., Alistipes dispar sp. nov. and Alistipes communis sp. nov., isolated from human faeces, and creation of Alistipes onderdonkii subsp. onderdonkii subsp. nov.</title>
        <authorList>
            <person name="Sakamoto M."/>
            <person name="Ikeyama N."/>
            <person name="Ogata Y."/>
            <person name="Suda W."/>
            <person name="Iino T."/>
            <person name="Hattori M."/>
            <person name="Ohkuma M."/>
        </authorList>
    </citation>
    <scope>NUCLEOTIDE SEQUENCE [LARGE SCALE GENOMIC DNA]</scope>
    <source>
        <strain evidence="2">5CBH24</strain>
    </source>
</reference>
<accession>A0A4Y1WW95</accession>
<dbReference type="OrthoDB" id="1002465at2"/>
<dbReference type="PROSITE" id="PS51257">
    <property type="entry name" value="PROKAR_LIPOPROTEIN"/>
    <property type="match status" value="1"/>
</dbReference>
<organism evidence="1 2">
    <name type="scientific">Alistipes communis</name>
    <dbReference type="NCBI Taxonomy" id="2585118"/>
    <lineage>
        <taxon>Bacteria</taxon>
        <taxon>Pseudomonadati</taxon>
        <taxon>Bacteroidota</taxon>
        <taxon>Bacteroidia</taxon>
        <taxon>Bacteroidales</taxon>
        <taxon>Rikenellaceae</taxon>
        <taxon>Alistipes</taxon>
    </lineage>
</organism>
<name>A0A3D2BE29_9BACT</name>
<dbReference type="STRING" id="1118061.GCA_000311925_00669"/>
<dbReference type="KEGG" id="acou:A5CBH24_20170"/>
<dbReference type="RefSeq" id="WP_141413071.1">
    <property type="nucleotide sequence ID" value="NZ_AP019735.1"/>
</dbReference>
<sequence>MKRFFSLFLTAALAGAGFVSCSDDPEDQPVVPTDVEKVSGIETNYVLGLHEYLEITPDIELSNENESISYEWSIDYETVSTERNLSFKCDELLNDVNCYFKASSSTGAKIAEFKLSVTSPYDKGLLLLSQTGDGAMLTFKRLDIMATPASPYAFKDNNPTLSLGKEALALCWKGEGLTNLGNSIKDQDTEIILSSGNPTKVYVLNTNDMKVKTEITYNGEGEFHPNYVIYPYGVQNSLWEGELYWLGGGREYIMAADRNFITSTMEEMPEGAQFADMACSLVDTDMTRVYYNTASQKMVYISGVLGMVTEGTKACNVEPMNLIPCDGIYRDEEGGDHRYEPMNVILVGKQGSSTKIYRFTPENLTTTEEVLTEQDATGNILPTSATTANPAKPILYYSKGGDIYRFNYDGNNFDTEPYISLGDNFEVKQLVFNPYDVDTLYIAAEDTAETGEMKASLFIYDISDNSSAEKLFEDHKVGGTVRRLIYKGNGKENDERVAKSNSILSKFIR</sequence>
<keyword evidence="2" id="KW-1185">Reference proteome</keyword>
<protein>
    <submittedName>
        <fullName evidence="1">Uncharacterized protein</fullName>
    </submittedName>
</protein>
<gene>
    <name evidence="1" type="ORF">A5CBH24_20170</name>
</gene>
<accession>A0A4Y1XLY6</accession>
<dbReference type="GeneID" id="78342735"/>
<dbReference type="AlphaFoldDB" id="A0A3D2BE29"/>
<dbReference type="EMBL" id="AP019735">
    <property type="protein sequence ID" value="BBL04704.1"/>
    <property type="molecule type" value="Genomic_DNA"/>
</dbReference>
<evidence type="ECO:0000313" key="1">
    <source>
        <dbReference type="EMBL" id="BBL04704.1"/>
    </source>
</evidence>
<dbReference type="SUPFAM" id="SSF50969">
    <property type="entry name" value="YVTN repeat-like/Quinoprotein amine dehydrogenase"/>
    <property type="match status" value="1"/>
</dbReference>
<proteinExistence type="predicted"/>
<dbReference type="InterPro" id="IPR011044">
    <property type="entry name" value="Quino_amine_DH_bsu"/>
</dbReference>
<accession>A0A3D2BE29</accession>